<gene>
    <name evidence="2" type="ORF">NW768_009063</name>
</gene>
<feature type="compositionally biased region" description="Basic and acidic residues" evidence="1">
    <location>
        <begin position="192"/>
        <end position="202"/>
    </location>
</feature>
<sequence>MAPKPPPPLPVADNYASLTNRISLSIASRSSILKTMNHNNSVPAKRRVIPDDNDEDLTHGTQPNTGVGYVPEKKDVQKHANSKEERFLRGRLGKSATGKAKKKIEESESEEEVGRSALGKRKRSRKEVAGPEHEPKNQALPTTTGERKDNNTGEAQAEADIEMKNGITKEESTSLEGVTTKKRKAKNKKKQKTENAKIEEPV</sequence>
<dbReference type="EMBL" id="JAOQBH010000014">
    <property type="protein sequence ID" value="KAJ4125444.1"/>
    <property type="molecule type" value="Genomic_DNA"/>
</dbReference>
<feature type="compositionally biased region" description="Basic and acidic residues" evidence="1">
    <location>
        <begin position="126"/>
        <end position="136"/>
    </location>
</feature>
<feature type="region of interest" description="Disordered" evidence="1">
    <location>
        <begin position="37"/>
        <end position="202"/>
    </location>
</feature>
<proteinExistence type="predicted"/>
<reference evidence="2" key="1">
    <citation type="submission" date="2022-09" db="EMBL/GenBank/DDBJ databases">
        <title>Fusarium specimens isolated from Avocado Roots.</title>
        <authorList>
            <person name="Stajich J."/>
            <person name="Roper C."/>
            <person name="Heimlech-Rivalta G."/>
        </authorList>
    </citation>
    <scope>NUCLEOTIDE SEQUENCE</scope>
    <source>
        <strain evidence="2">CF00095</strain>
    </source>
</reference>
<feature type="compositionally biased region" description="Basic and acidic residues" evidence="1">
    <location>
        <begin position="71"/>
        <end position="88"/>
    </location>
</feature>
<dbReference type="Proteomes" id="UP001152024">
    <property type="component" value="Unassembled WGS sequence"/>
</dbReference>
<feature type="compositionally biased region" description="Basic and acidic residues" evidence="1">
    <location>
        <begin position="161"/>
        <end position="172"/>
    </location>
</feature>
<organism evidence="2 3">
    <name type="scientific">Fusarium equiseti</name>
    <name type="common">Fusarium scirpi</name>
    <dbReference type="NCBI Taxonomy" id="61235"/>
    <lineage>
        <taxon>Eukaryota</taxon>
        <taxon>Fungi</taxon>
        <taxon>Dikarya</taxon>
        <taxon>Ascomycota</taxon>
        <taxon>Pezizomycotina</taxon>
        <taxon>Sordariomycetes</taxon>
        <taxon>Hypocreomycetidae</taxon>
        <taxon>Hypocreales</taxon>
        <taxon>Nectriaceae</taxon>
        <taxon>Fusarium</taxon>
        <taxon>Fusarium incarnatum-equiseti species complex</taxon>
    </lineage>
</organism>
<feature type="compositionally biased region" description="Basic residues" evidence="1">
    <location>
        <begin position="180"/>
        <end position="191"/>
    </location>
</feature>
<evidence type="ECO:0000313" key="3">
    <source>
        <dbReference type="Proteomes" id="UP001152024"/>
    </source>
</evidence>
<keyword evidence="3" id="KW-1185">Reference proteome</keyword>
<comment type="caution">
    <text evidence="2">The sequence shown here is derived from an EMBL/GenBank/DDBJ whole genome shotgun (WGS) entry which is preliminary data.</text>
</comment>
<evidence type="ECO:0000313" key="2">
    <source>
        <dbReference type="EMBL" id="KAJ4125444.1"/>
    </source>
</evidence>
<evidence type="ECO:0000256" key="1">
    <source>
        <dbReference type="SAM" id="MobiDB-lite"/>
    </source>
</evidence>
<protein>
    <submittedName>
        <fullName evidence="2">Uncharacterized protein</fullName>
    </submittedName>
</protein>
<name>A0ABQ8R3X9_FUSEQ</name>
<accession>A0ABQ8R3X9</accession>